<proteinExistence type="predicted"/>
<feature type="region of interest" description="Disordered" evidence="1">
    <location>
        <begin position="152"/>
        <end position="184"/>
    </location>
</feature>
<dbReference type="EMBL" id="JARK01001338">
    <property type="protein sequence ID" value="EYC33478.1"/>
    <property type="molecule type" value="Genomic_DNA"/>
</dbReference>
<dbReference type="Pfam" id="PF05380">
    <property type="entry name" value="Peptidase_A17"/>
    <property type="match status" value="1"/>
</dbReference>
<dbReference type="InterPro" id="IPR036397">
    <property type="entry name" value="RNaseH_sf"/>
</dbReference>
<dbReference type="SUPFAM" id="SSF56672">
    <property type="entry name" value="DNA/RNA polymerases"/>
    <property type="match status" value="1"/>
</dbReference>
<gene>
    <name evidence="3" type="primary">Acey_s0002.g820</name>
    <name evidence="3" type="ORF">Y032_0002g820</name>
</gene>
<dbReference type="GO" id="GO:0015074">
    <property type="term" value="P:DNA integration"/>
    <property type="evidence" value="ECO:0007669"/>
    <property type="project" value="InterPro"/>
</dbReference>
<evidence type="ECO:0000313" key="3">
    <source>
        <dbReference type="EMBL" id="EYC33478.1"/>
    </source>
</evidence>
<dbReference type="InterPro" id="IPR043502">
    <property type="entry name" value="DNA/RNA_pol_sf"/>
</dbReference>
<keyword evidence="4" id="KW-1185">Reference proteome</keyword>
<feature type="compositionally biased region" description="Low complexity" evidence="1">
    <location>
        <begin position="1697"/>
        <end position="1709"/>
    </location>
</feature>
<dbReference type="GO" id="GO:0003676">
    <property type="term" value="F:nucleic acid binding"/>
    <property type="evidence" value="ECO:0007669"/>
    <property type="project" value="InterPro"/>
</dbReference>
<organism evidence="3 4">
    <name type="scientific">Ancylostoma ceylanicum</name>
    <dbReference type="NCBI Taxonomy" id="53326"/>
    <lineage>
        <taxon>Eukaryota</taxon>
        <taxon>Metazoa</taxon>
        <taxon>Ecdysozoa</taxon>
        <taxon>Nematoda</taxon>
        <taxon>Chromadorea</taxon>
        <taxon>Rhabditida</taxon>
        <taxon>Rhabditina</taxon>
        <taxon>Rhabditomorpha</taxon>
        <taxon>Strongyloidea</taxon>
        <taxon>Ancylostomatidae</taxon>
        <taxon>Ancylostomatinae</taxon>
        <taxon>Ancylostoma</taxon>
    </lineage>
</organism>
<dbReference type="GO" id="GO:0042575">
    <property type="term" value="C:DNA polymerase complex"/>
    <property type="evidence" value="ECO:0007669"/>
    <property type="project" value="UniProtKB-ARBA"/>
</dbReference>
<dbReference type="InterPro" id="IPR041588">
    <property type="entry name" value="Integrase_H2C2"/>
</dbReference>
<protein>
    <recommendedName>
        <fullName evidence="2">Integrase catalytic domain-containing protein</fullName>
    </recommendedName>
</protein>
<comment type="caution">
    <text evidence="3">The sequence shown here is derived from an EMBL/GenBank/DDBJ whole genome shotgun (WGS) entry which is preliminary data.</text>
</comment>
<dbReference type="PANTHER" id="PTHR47331">
    <property type="entry name" value="PHD-TYPE DOMAIN-CONTAINING PROTEIN"/>
    <property type="match status" value="1"/>
</dbReference>
<dbReference type="InterPro" id="IPR008042">
    <property type="entry name" value="Retrotrans_Pao"/>
</dbReference>
<feature type="domain" description="Integrase catalytic" evidence="2">
    <location>
        <begin position="1383"/>
        <end position="1567"/>
    </location>
</feature>
<feature type="region of interest" description="Disordered" evidence="1">
    <location>
        <begin position="1692"/>
        <end position="1717"/>
    </location>
</feature>
<dbReference type="Proteomes" id="UP000024635">
    <property type="component" value="Unassembled WGS sequence"/>
</dbReference>
<evidence type="ECO:0000259" key="2">
    <source>
        <dbReference type="PROSITE" id="PS50994"/>
    </source>
</evidence>
<name>A0A016W3A9_9BILA</name>
<sequence length="1717" mass="194990">MAMTITPYTIRVTKAIQDLDNAMRQVSFTLLTPYVSHVSVEEQLHQLQERRTAFCSHISQVKVALFHLRECVNMLSYRVTSPISTEQDKLIYDAFWNDYDLAQIQVDAEFLLHTLQVNSHADINTFLRVRKLATVTNDEAYVITSESTSQCSSEHTHTHVTCHSVERQRSRSRPRSRSRSSNVTYDPSKCCFCDSLSHSSRRCNKRSPVSVRRRLVILQKLCFKCFRPHRCRDCDYPPCKNCGGNHHHLICFPRHRHRSYSGDYSLDTDESQDVVVAHDSRRDSVSPQSLAHGCQGSRDFSRDRNYRRRKSSSHRSHPESRSGSSLSRAFHQLSAREPEHGSPSQESRRGHQPGSLQPGTDSSQHLVGINERAEYVDCFTHAQSQFANGEQNSHPTLMLVKAKVRDVSNQLQELTILLDSGSHFSSTTPAAANKLGFDTPNTEMLNSTSFGGNSTTEESGTFRVTFEDHYGNPLAVLLKIRNCLSNSICSPQLSSQDTKFIRDFGFDLPFYHIAATVVPDVLIGIDYFWNIVTQEASLCLPSGLVFTHTRFGTVVSGASSFLQGISPTTSTGIYQSFEDDEDEEDDVSRLWNLERLGTTHSHGDEHTTVNTRVLEEFEDTSEVSEGYLYVRFPWKNPHPQLGDNKQLAHCRLIDQYHRLRQNPAVWSSYCAAIQQHLDSGFIEEVSEYAFDSSLVYYISHQAVYKESPSTTTLSVAFDASSHMKGVSSLNDCLHEGPSLQPDITGVLIRARLRRNLLTAEVEKEFHQVRLQVSQRDVTRFLWLKDPSLPPSKDNLRIFRFTGIPFGVKSSSFMLVAAIHLLHKRLDLPLWREIERNTHTDKVVLGASSHGEATGKYRSAKSLFSQMHMKLKEFSCSSHITCTTIDPQDYAKEPKAAKLLGIPWDRTRDKLLIPIKISTVKVITKRSALRAFASTYDPLGLLTPYMTSAKLFIQDLRMKNYNWDDKLDEEDLEKWHTILTDLQHSLPPLRRCIVPKGTFSGSLCIFGDASQRLYASCAYLVGRSLNKVTCKLVMAKSHLNEAKTITIAELLATHSCVSLAQFLLKEMDTNISQIHFFSSSQITLHWIHTSRPLEQFARNGVCAIQKILDQFQEQGIPTKFHYVSAEDNPANCAIRGMSTKANGELWWNGPSFLKDHPDNWPNGGMDFSNPPVTTSEQDQEFTEVSPALESSHCSVLPFTVTDSYNRLVRITTYILKFLRCKILSRVSATLQARLLQAIPALNNLSSDNIITAQDFQLAEALLIREHYRESEHALDQLHLDRLNAHRDEMGLIRCPGHLENAQFTSPVLLVPSHPLTRLVVLQVHTSLYHQGVYSTVAHLCTRFFIPSTYDNVGKFLSTCVICKQVTSCPQQYPDTSSFPAERVTTSRPFQKVGLDYLGPIYCRDTGDIKSKVWICLITCMATRALHLEVVHSDSTQDFLLAFHRFLVRRGTPELVYSATDVGKEALSKIFFEHGLWDKIQQFSTIYKITWKFVTCVSPWKEGFYERLVALFKSAFSKALDNRLLEEDQLHTVVVEIEKIINSRPITPYCEKSSLIQVLRPRDFTPSQCTLPLGADTFDIVFEEHRSTEWCKDTLSVLDQFWSAWRSGYLSVLAQRHQRRLCQSQYTHTHLRVNDVVIIGNGDAPRGQWKLGIVTEFITNKKGIVRSAKVRIPRGKFRTISIAHLYPLEISAHDDHNSQQRSTESSSTTAQPLKKARRI</sequence>
<dbReference type="InterPro" id="IPR012337">
    <property type="entry name" value="RNaseH-like_sf"/>
</dbReference>
<dbReference type="PANTHER" id="PTHR47331:SF1">
    <property type="entry name" value="GAG-LIKE PROTEIN"/>
    <property type="match status" value="1"/>
</dbReference>
<dbReference type="STRING" id="53326.A0A016W3A9"/>
<feature type="compositionally biased region" description="Polar residues" evidence="1">
    <location>
        <begin position="354"/>
        <end position="363"/>
    </location>
</feature>
<dbReference type="Pfam" id="PF18701">
    <property type="entry name" value="DUF5641"/>
    <property type="match status" value="1"/>
</dbReference>
<dbReference type="Gene3D" id="3.30.420.10">
    <property type="entry name" value="Ribonuclease H-like superfamily/Ribonuclease H"/>
    <property type="match status" value="1"/>
</dbReference>
<dbReference type="Gene3D" id="1.10.340.70">
    <property type="match status" value="1"/>
</dbReference>
<feature type="compositionally biased region" description="Basic residues" evidence="1">
    <location>
        <begin position="305"/>
        <end position="315"/>
    </location>
</feature>
<evidence type="ECO:0000313" key="4">
    <source>
        <dbReference type="Proteomes" id="UP000024635"/>
    </source>
</evidence>
<reference evidence="4" key="1">
    <citation type="journal article" date="2015" name="Nat. Genet.">
        <title>The genome and transcriptome of the zoonotic hookworm Ancylostoma ceylanicum identify infection-specific gene families.</title>
        <authorList>
            <person name="Schwarz E.M."/>
            <person name="Hu Y."/>
            <person name="Antoshechkin I."/>
            <person name="Miller M.M."/>
            <person name="Sternberg P.W."/>
            <person name="Aroian R.V."/>
        </authorList>
    </citation>
    <scope>NUCLEOTIDE SEQUENCE</scope>
    <source>
        <strain evidence="4">HY135</strain>
    </source>
</reference>
<dbReference type="OrthoDB" id="8052806at2759"/>
<dbReference type="InterPro" id="IPR040676">
    <property type="entry name" value="DUF5641"/>
</dbReference>
<feature type="region of interest" description="Disordered" evidence="1">
    <location>
        <begin position="277"/>
        <end position="363"/>
    </location>
</feature>
<evidence type="ECO:0000256" key="1">
    <source>
        <dbReference type="SAM" id="MobiDB-lite"/>
    </source>
</evidence>
<dbReference type="PROSITE" id="PS50994">
    <property type="entry name" value="INTEGRASE"/>
    <property type="match status" value="1"/>
</dbReference>
<accession>A0A016W3A9</accession>
<dbReference type="SUPFAM" id="SSF53098">
    <property type="entry name" value="Ribonuclease H-like"/>
    <property type="match status" value="1"/>
</dbReference>
<dbReference type="Pfam" id="PF17921">
    <property type="entry name" value="Integrase_H2C2"/>
    <property type="match status" value="1"/>
</dbReference>
<dbReference type="InterPro" id="IPR001584">
    <property type="entry name" value="Integrase_cat-core"/>
</dbReference>